<gene>
    <name evidence="1" type="ORF">FBU59_001273</name>
</gene>
<accession>A0ACC1JER5</accession>
<dbReference type="Proteomes" id="UP001150603">
    <property type="component" value="Unassembled WGS sequence"/>
</dbReference>
<proteinExistence type="predicted"/>
<evidence type="ECO:0000313" key="2">
    <source>
        <dbReference type="Proteomes" id="UP001150603"/>
    </source>
</evidence>
<comment type="caution">
    <text evidence="1">The sequence shown here is derived from an EMBL/GenBank/DDBJ whole genome shotgun (WGS) entry which is preliminary data.</text>
</comment>
<evidence type="ECO:0000313" key="1">
    <source>
        <dbReference type="EMBL" id="KAJ1949146.1"/>
    </source>
</evidence>
<protein>
    <submittedName>
        <fullName evidence="1">Uncharacterized protein</fullName>
    </submittedName>
</protein>
<reference evidence="1" key="1">
    <citation type="submission" date="2022-07" db="EMBL/GenBank/DDBJ databases">
        <title>Phylogenomic reconstructions and comparative analyses of Kickxellomycotina fungi.</title>
        <authorList>
            <person name="Reynolds N.K."/>
            <person name="Stajich J.E."/>
            <person name="Barry K."/>
            <person name="Grigoriev I.V."/>
            <person name="Crous P."/>
            <person name="Smith M.E."/>
        </authorList>
    </citation>
    <scope>NUCLEOTIDE SEQUENCE</scope>
    <source>
        <strain evidence="1">NRRL 5244</strain>
    </source>
</reference>
<organism evidence="1 2">
    <name type="scientific">Linderina macrospora</name>
    <dbReference type="NCBI Taxonomy" id="4868"/>
    <lineage>
        <taxon>Eukaryota</taxon>
        <taxon>Fungi</taxon>
        <taxon>Fungi incertae sedis</taxon>
        <taxon>Zoopagomycota</taxon>
        <taxon>Kickxellomycotina</taxon>
        <taxon>Kickxellomycetes</taxon>
        <taxon>Kickxellales</taxon>
        <taxon>Kickxellaceae</taxon>
        <taxon>Linderina</taxon>
    </lineage>
</organism>
<name>A0ACC1JER5_9FUNG</name>
<dbReference type="EMBL" id="JANBPW010000534">
    <property type="protein sequence ID" value="KAJ1949146.1"/>
    <property type="molecule type" value="Genomic_DNA"/>
</dbReference>
<keyword evidence="2" id="KW-1185">Reference proteome</keyword>
<sequence length="274" mass="29695">MELSFAQENNDNKDNKDNEVSTTPTKTTQTKETQTKATSSATKSDSRARTSAKTDEATKDEDSATDDNKDNNENSDEKTADDEKTGDVASTHINEEEMESEFPQAGSISFTTPEATLAAMFPIGTEVEIGWKVLNSTWRPPKKISVCGRLPSGVKPAKNNIISCDWMIATNISGSRVNVTWNTVTQSPPGMQLRESSGYSLYIYDSDLGFGSYRVKPGQAIQASITFSMYNSRYDRTNEGVPKGYNPSAAPPAVRAHIWGVLGVAALALLGAMA</sequence>